<feature type="compositionally biased region" description="Polar residues" evidence="1">
    <location>
        <begin position="1"/>
        <end position="23"/>
    </location>
</feature>
<evidence type="ECO:0000313" key="3">
    <source>
        <dbReference type="Proteomes" id="UP000252519"/>
    </source>
</evidence>
<name>A0A368FT68_ANCCA</name>
<evidence type="ECO:0000256" key="1">
    <source>
        <dbReference type="SAM" id="MobiDB-lite"/>
    </source>
</evidence>
<dbReference type="Proteomes" id="UP000252519">
    <property type="component" value="Unassembled WGS sequence"/>
</dbReference>
<dbReference type="EMBL" id="JOJR01000665">
    <property type="protein sequence ID" value="RCN35421.1"/>
    <property type="molecule type" value="Genomic_DNA"/>
</dbReference>
<reference evidence="2 3" key="1">
    <citation type="submission" date="2014-10" db="EMBL/GenBank/DDBJ databases">
        <title>Draft genome of the hookworm Ancylostoma caninum.</title>
        <authorList>
            <person name="Mitreva M."/>
        </authorList>
    </citation>
    <scope>NUCLEOTIDE SEQUENCE [LARGE SCALE GENOMIC DNA]</scope>
    <source>
        <strain evidence="2 3">Baltimore</strain>
    </source>
</reference>
<organism evidence="2 3">
    <name type="scientific">Ancylostoma caninum</name>
    <name type="common">Dog hookworm</name>
    <dbReference type="NCBI Taxonomy" id="29170"/>
    <lineage>
        <taxon>Eukaryota</taxon>
        <taxon>Metazoa</taxon>
        <taxon>Ecdysozoa</taxon>
        <taxon>Nematoda</taxon>
        <taxon>Chromadorea</taxon>
        <taxon>Rhabditida</taxon>
        <taxon>Rhabditina</taxon>
        <taxon>Rhabditomorpha</taxon>
        <taxon>Strongyloidea</taxon>
        <taxon>Ancylostomatidae</taxon>
        <taxon>Ancylostomatinae</taxon>
        <taxon>Ancylostoma</taxon>
    </lineage>
</organism>
<comment type="caution">
    <text evidence="2">The sequence shown here is derived from an EMBL/GenBank/DDBJ whole genome shotgun (WGS) entry which is preliminary data.</text>
</comment>
<dbReference type="AlphaFoldDB" id="A0A368FT68"/>
<proteinExistence type="predicted"/>
<gene>
    <name evidence="2" type="ORF">ANCCAN_18716</name>
</gene>
<keyword evidence="3" id="KW-1185">Reference proteome</keyword>
<feature type="region of interest" description="Disordered" evidence="1">
    <location>
        <begin position="1"/>
        <end position="43"/>
    </location>
</feature>
<sequence length="59" mass="6381">MQTADSPDSGRPSSNESSDNATTAVEKPTLNGLARSENPSSEKQIYKSYNMHIISVSNH</sequence>
<protein>
    <submittedName>
        <fullName evidence="2">Uncharacterized protein</fullName>
    </submittedName>
</protein>
<evidence type="ECO:0000313" key="2">
    <source>
        <dbReference type="EMBL" id="RCN35421.1"/>
    </source>
</evidence>
<accession>A0A368FT68</accession>